<organism evidence="6 7">
    <name type="scientific">Shimia aestuarii</name>
    <dbReference type="NCBI Taxonomy" id="254406"/>
    <lineage>
        <taxon>Bacteria</taxon>
        <taxon>Pseudomonadati</taxon>
        <taxon>Pseudomonadota</taxon>
        <taxon>Alphaproteobacteria</taxon>
        <taxon>Rhodobacterales</taxon>
        <taxon>Roseobacteraceae</taxon>
    </lineage>
</organism>
<dbReference type="Proteomes" id="UP000199144">
    <property type="component" value="Unassembled WGS sequence"/>
</dbReference>
<dbReference type="SUPFAM" id="SSF46785">
    <property type="entry name" value="Winged helix' DNA-binding domain"/>
    <property type="match status" value="1"/>
</dbReference>
<evidence type="ECO:0000256" key="4">
    <source>
        <dbReference type="ARBA" id="ARBA00023163"/>
    </source>
</evidence>
<evidence type="ECO:0000256" key="2">
    <source>
        <dbReference type="ARBA" id="ARBA00023015"/>
    </source>
</evidence>
<evidence type="ECO:0000313" key="7">
    <source>
        <dbReference type="Proteomes" id="UP000199144"/>
    </source>
</evidence>
<dbReference type="InterPro" id="IPR050950">
    <property type="entry name" value="HTH-type_LysR_regulators"/>
</dbReference>
<dbReference type="Gene3D" id="1.10.10.10">
    <property type="entry name" value="Winged helix-like DNA-binding domain superfamily/Winged helix DNA-binding domain"/>
    <property type="match status" value="1"/>
</dbReference>
<dbReference type="RefSeq" id="WP_165610066.1">
    <property type="nucleotide sequence ID" value="NZ_FOTQ01000004.1"/>
</dbReference>
<dbReference type="EMBL" id="FOTQ01000004">
    <property type="protein sequence ID" value="SFM13928.1"/>
    <property type="molecule type" value="Genomic_DNA"/>
</dbReference>
<dbReference type="PANTHER" id="PTHR30419">
    <property type="entry name" value="HTH-TYPE TRANSCRIPTIONAL REGULATOR YBHD"/>
    <property type="match status" value="1"/>
</dbReference>
<feature type="domain" description="HTH lysR-type" evidence="5">
    <location>
        <begin position="2"/>
        <end position="59"/>
    </location>
</feature>
<evidence type="ECO:0000313" key="6">
    <source>
        <dbReference type="EMBL" id="SFM13928.1"/>
    </source>
</evidence>
<dbReference type="STRING" id="254406.SAMN04488042_104146"/>
<accession>A0A1I4NEI7</accession>
<sequence>MIDETPLKAILSLAQTGRLQDSARALGVSNATLSRIVQRAEDELGMVLFTRGRMGFALTASGRAFLPLAERLLDDLGRFHNKADALVDGGGARLVIGCGPLTTRTIVAPILSDMMSDMPDLQSQITVGAAEEPIAQLERGELDIFVGDLTHTPWTDQIEIQVLDKRPVVFVAGRNHPLHRDGPHHLADVLREYPLGSPFLHKHWQAALSSMLDDDAAEGGKTRRLPQVQCDDYAFLAALCQTSTMVVGGMAETFAEHVAQGDLRPIRLHRTMTWNICIARRLGARSLAEDRFWDAVIARDCRTHGTAFAL</sequence>
<dbReference type="Pfam" id="PF03466">
    <property type="entry name" value="LysR_substrate"/>
    <property type="match status" value="1"/>
</dbReference>
<reference evidence="6 7" key="1">
    <citation type="submission" date="2016-10" db="EMBL/GenBank/DDBJ databases">
        <authorList>
            <person name="de Groot N.N."/>
        </authorList>
    </citation>
    <scope>NUCLEOTIDE SEQUENCE [LARGE SCALE GENOMIC DNA]</scope>
    <source>
        <strain evidence="6 7">DSM 15283</strain>
    </source>
</reference>
<gene>
    <name evidence="6" type="ORF">SAMN04488042_104146</name>
</gene>
<dbReference type="CDD" id="cd05466">
    <property type="entry name" value="PBP2_LTTR_substrate"/>
    <property type="match status" value="1"/>
</dbReference>
<proteinExistence type="inferred from homology"/>
<dbReference type="InterPro" id="IPR036388">
    <property type="entry name" value="WH-like_DNA-bd_sf"/>
</dbReference>
<dbReference type="GO" id="GO:0003677">
    <property type="term" value="F:DNA binding"/>
    <property type="evidence" value="ECO:0007669"/>
    <property type="project" value="UniProtKB-KW"/>
</dbReference>
<name>A0A1I4NEI7_9RHOB</name>
<dbReference type="AlphaFoldDB" id="A0A1I4NEI7"/>
<dbReference type="Gene3D" id="3.40.190.290">
    <property type="match status" value="1"/>
</dbReference>
<keyword evidence="3 6" id="KW-0238">DNA-binding</keyword>
<dbReference type="InterPro" id="IPR036390">
    <property type="entry name" value="WH_DNA-bd_sf"/>
</dbReference>
<protein>
    <submittedName>
        <fullName evidence="6">DNA-binding transcriptional regulator, LysR family</fullName>
    </submittedName>
</protein>
<evidence type="ECO:0000256" key="3">
    <source>
        <dbReference type="ARBA" id="ARBA00023125"/>
    </source>
</evidence>
<dbReference type="InterPro" id="IPR000847">
    <property type="entry name" value="LysR_HTH_N"/>
</dbReference>
<keyword evidence="7" id="KW-1185">Reference proteome</keyword>
<dbReference type="PROSITE" id="PS50931">
    <property type="entry name" value="HTH_LYSR"/>
    <property type="match status" value="1"/>
</dbReference>
<dbReference type="InterPro" id="IPR005119">
    <property type="entry name" value="LysR_subst-bd"/>
</dbReference>
<keyword evidence="2" id="KW-0805">Transcription regulation</keyword>
<dbReference type="GO" id="GO:0003700">
    <property type="term" value="F:DNA-binding transcription factor activity"/>
    <property type="evidence" value="ECO:0007669"/>
    <property type="project" value="InterPro"/>
</dbReference>
<dbReference type="SUPFAM" id="SSF53850">
    <property type="entry name" value="Periplasmic binding protein-like II"/>
    <property type="match status" value="1"/>
</dbReference>
<dbReference type="GO" id="GO:0005829">
    <property type="term" value="C:cytosol"/>
    <property type="evidence" value="ECO:0007669"/>
    <property type="project" value="TreeGrafter"/>
</dbReference>
<comment type="similarity">
    <text evidence="1">Belongs to the LysR transcriptional regulatory family.</text>
</comment>
<evidence type="ECO:0000256" key="1">
    <source>
        <dbReference type="ARBA" id="ARBA00009437"/>
    </source>
</evidence>
<evidence type="ECO:0000259" key="5">
    <source>
        <dbReference type="PROSITE" id="PS50931"/>
    </source>
</evidence>
<keyword evidence="4" id="KW-0804">Transcription</keyword>
<dbReference type="PANTHER" id="PTHR30419:SF8">
    <property type="entry name" value="NITROGEN ASSIMILATION TRANSCRIPTIONAL ACTIVATOR-RELATED"/>
    <property type="match status" value="1"/>
</dbReference>
<dbReference type="Pfam" id="PF00126">
    <property type="entry name" value="HTH_1"/>
    <property type="match status" value="1"/>
</dbReference>